<dbReference type="HOGENOM" id="CLU_1434074_0_0_1"/>
<sequence length="189" mass="21280">MAQIEEMENPPTKRFEFTFLGCEVHVENQTRSSRASKDMEDRLGRRNKAGTIRLEHPGIRLDLEEGSEDMGGVREGLGRSIRSGRKFQPEPRSRDISQSNRMHVDTERSIADGVKCQRADGRRVHAVEKSFVRRSKAVSCAMETNRRGSMLDANLECYNKGEVKEDPRKHAGARQGIGGSRVLLEGLVD</sequence>
<evidence type="ECO:0000256" key="1">
    <source>
        <dbReference type="SAM" id="MobiDB-lite"/>
    </source>
</evidence>
<dbReference type="InParanoid" id="C0NTU5"/>
<evidence type="ECO:0000313" key="3">
    <source>
        <dbReference type="Proteomes" id="UP000001631"/>
    </source>
</evidence>
<feature type="compositionally biased region" description="Basic and acidic residues" evidence="1">
    <location>
        <begin position="35"/>
        <end position="44"/>
    </location>
</feature>
<feature type="region of interest" description="Disordered" evidence="1">
    <location>
        <begin position="83"/>
        <end position="105"/>
    </location>
</feature>
<organism evidence="2 3">
    <name type="scientific">Ajellomyces capsulatus (strain G186AR / H82 / ATCC MYA-2454 / RMSCC 2432)</name>
    <name type="common">Darling's disease fungus</name>
    <name type="synonym">Histoplasma capsulatum</name>
    <dbReference type="NCBI Taxonomy" id="447093"/>
    <lineage>
        <taxon>Eukaryota</taxon>
        <taxon>Fungi</taxon>
        <taxon>Dikarya</taxon>
        <taxon>Ascomycota</taxon>
        <taxon>Pezizomycotina</taxon>
        <taxon>Eurotiomycetes</taxon>
        <taxon>Eurotiomycetidae</taxon>
        <taxon>Onygenales</taxon>
        <taxon>Ajellomycetaceae</taxon>
        <taxon>Histoplasma</taxon>
    </lineage>
</organism>
<dbReference type="EMBL" id="GG663371">
    <property type="protein sequence ID" value="EEH05456.1"/>
    <property type="molecule type" value="Genomic_DNA"/>
</dbReference>
<evidence type="ECO:0000313" key="2">
    <source>
        <dbReference type="EMBL" id="EEH05456.1"/>
    </source>
</evidence>
<protein>
    <submittedName>
        <fullName evidence="2">Uncharacterized protein</fullName>
    </submittedName>
</protein>
<gene>
    <name evidence="2" type="ORF">HCBG_06575</name>
</gene>
<dbReference type="GeneID" id="69039591"/>
<dbReference type="Proteomes" id="UP000001631">
    <property type="component" value="Unassembled WGS sequence"/>
</dbReference>
<dbReference type="AlphaFoldDB" id="C0NTU5"/>
<name>C0NTU5_AJECG</name>
<proteinExistence type="predicted"/>
<reference evidence="2" key="1">
    <citation type="submission" date="2009-02" db="EMBL/GenBank/DDBJ databases">
        <title>The Genome Sequence of Ajellomyces capsulatus strain G186AR.</title>
        <authorList>
            <consortium name="The Broad Institute Genome Sequencing Platform"/>
            <person name="Champion M."/>
            <person name="Cuomo C."/>
            <person name="Ma L.-J."/>
            <person name="Henn M.R."/>
            <person name="Sil A."/>
            <person name="Goldman B."/>
            <person name="Young S.K."/>
            <person name="Kodira C.D."/>
            <person name="Zeng Q."/>
            <person name="Koehrsen M."/>
            <person name="Alvarado L."/>
            <person name="Berlin A."/>
            <person name="Borenstein D."/>
            <person name="Chen Z."/>
            <person name="Engels R."/>
            <person name="Freedman E."/>
            <person name="Gellesch M."/>
            <person name="Goldberg J."/>
            <person name="Griggs A."/>
            <person name="Gujja S."/>
            <person name="Heiman D."/>
            <person name="Hepburn T."/>
            <person name="Howarth C."/>
            <person name="Jen D."/>
            <person name="Larson L."/>
            <person name="Lewis B."/>
            <person name="Mehta T."/>
            <person name="Park D."/>
            <person name="Pearson M."/>
            <person name="Roberts A."/>
            <person name="Saif S."/>
            <person name="Shea T."/>
            <person name="Shenoy N."/>
            <person name="Sisk P."/>
            <person name="Stolte C."/>
            <person name="Sykes S."/>
            <person name="Walk T."/>
            <person name="White J."/>
            <person name="Yandava C."/>
            <person name="Klein B."/>
            <person name="McEwen J.G."/>
            <person name="Puccia R."/>
            <person name="Goldman G.H."/>
            <person name="Felipe M.S."/>
            <person name="Nino-Vega G."/>
            <person name="San-Blas G."/>
            <person name="Taylor J."/>
            <person name="Mendoza L."/>
            <person name="Galagan J."/>
            <person name="Nusbaum C."/>
            <person name="Birren B."/>
        </authorList>
    </citation>
    <scope>NUCLEOTIDE SEQUENCE</scope>
    <source>
        <strain evidence="2">G186AR</strain>
    </source>
</reference>
<accession>C0NTU5</accession>
<dbReference type="RefSeq" id="XP_045285937.1">
    <property type="nucleotide sequence ID" value="XM_045433624.1"/>
</dbReference>
<keyword evidence="3" id="KW-1185">Reference proteome</keyword>
<feature type="region of interest" description="Disordered" evidence="1">
    <location>
        <begin position="28"/>
        <end position="51"/>
    </location>
</feature>